<organism evidence="11 12">
    <name type="scientific">Nocardia transvalensis</name>
    <dbReference type="NCBI Taxonomy" id="37333"/>
    <lineage>
        <taxon>Bacteria</taxon>
        <taxon>Bacillati</taxon>
        <taxon>Actinomycetota</taxon>
        <taxon>Actinomycetes</taxon>
        <taxon>Mycobacteriales</taxon>
        <taxon>Nocardiaceae</taxon>
        <taxon>Nocardia</taxon>
    </lineage>
</organism>
<sequence length="312" mass="34278">MSIGEQAPTRPGAGRFAPSPSGDLHVGNLRTALLAWLFARSTGRAYYLRVEDLDRVRPGAEERQIADLAALGLDWDPPIVRQSERQDRHRAAIETLVAAGATYECFCTRREIQQAATAPHGPMGAYPGTCRDLTDAERAERRAEGRPAALRLLSRTTEFEIVDEIHGTYRGVVDDFVLRRGDGTPAYNLAVVVDDAEQGIDQVVRGDDLLASTPRQAYLAALLGYTVPQYAHVPLVLNRDGKRLAKRDGAVTLADRAALGETPRHVFALLADSLGYTGSTPTELLKDFRPDTLPREAWRLDPQNMVKSSRNP</sequence>
<accession>A0A7W9PCR1</accession>
<protein>
    <recommendedName>
        <fullName evidence="7">Glutamyl-Q tRNA(Asp) synthetase</fullName>
        <shortName evidence="7">Glu-Q-RSs</shortName>
        <ecNumber evidence="7">6.1.1.-</ecNumber>
    </recommendedName>
</protein>
<dbReference type="InterPro" id="IPR000924">
    <property type="entry name" value="Glu/Gln-tRNA-synth"/>
</dbReference>
<evidence type="ECO:0000256" key="4">
    <source>
        <dbReference type="ARBA" id="ARBA00022833"/>
    </source>
</evidence>
<keyword evidence="6 7" id="KW-0030">Aminoacyl-tRNA synthetase</keyword>
<feature type="binding site" evidence="7">
    <location>
        <position position="205"/>
    </location>
    <ligand>
        <name>L-glutamate</name>
        <dbReference type="ChEBI" id="CHEBI:29985"/>
    </ligand>
</feature>
<dbReference type="GO" id="GO:0006424">
    <property type="term" value="P:glutamyl-tRNA aminoacylation"/>
    <property type="evidence" value="ECO:0007669"/>
    <property type="project" value="InterPro"/>
</dbReference>
<feature type="binding site" evidence="7">
    <location>
        <position position="51"/>
    </location>
    <ligand>
        <name>L-glutamate</name>
        <dbReference type="ChEBI" id="CHEBI:29985"/>
    </ligand>
</feature>
<keyword evidence="8" id="KW-0648">Protein biosynthesis</keyword>
<proteinExistence type="inferred from homology"/>
<evidence type="ECO:0000256" key="7">
    <source>
        <dbReference type="HAMAP-Rule" id="MF_01428"/>
    </source>
</evidence>
<feature type="binding site" evidence="7">
    <location>
        <position position="187"/>
    </location>
    <ligand>
        <name>L-glutamate</name>
        <dbReference type="ChEBI" id="CHEBI:29985"/>
    </ligand>
</feature>
<keyword evidence="3 7" id="KW-0547">Nucleotide-binding</keyword>
<dbReference type="GO" id="GO:0008270">
    <property type="term" value="F:zinc ion binding"/>
    <property type="evidence" value="ECO:0007669"/>
    <property type="project" value="UniProtKB-UniRule"/>
</dbReference>
<evidence type="ECO:0000256" key="9">
    <source>
        <dbReference type="SAM" id="MobiDB-lite"/>
    </source>
</evidence>
<keyword evidence="2 7" id="KW-0479">Metal-binding</keyword>
<feature type="domain" description="Glutamyl/glutaminyl-tRNA synthetase class Ib catalytic" evidence="10">
    <location>
        <begin position="15"/>
        <end position="270"/>
    </location>
</feature>
<dbReference type="PROSITE" id="PS00178">
    <property type="entry name" value="AA_TRNA_LIGASE_I"/>
    <property type="match status" value="1"/>
</dbReference>
<dbReference type="RefSeq" id="WP_040744737.1">
    <property type="nucleotide sequence ID" value="NZ_JACHIT010000001.1"/>
</dbReference>
<dbReference type="InterPro" id="IPR001412">
    <property type="entry name" value="aa-tRNA-synth_I_CS"/>
</dbReference>
<evidence type="ECO:0000256" key="6">
    <source>
        <dbReference type="ARBA" id="ARBA00023146"/>
    </source>
</evidence>
<feature type="binding site" evidence="7">
    <location>
        <position position="126"/>
    </location>
    <ligand>
        <name>Zn(2+)</name>
        <dbReference type="ChEBI" id="CHEBI:29105"/>
    </ligand>
</feature>
<dbReference type="NCBIfam" id="TIGR03838">
    <property type="entry name" value="queuosine_YadB"/>
    <property type="match status" value="1"/>
</dbReference>
<dbReference type="Proteomes" id="UP000540412">
    <property type="component" value="Unassembled WGS sequence"/>
</dbReference>
<dbReference type="PANTHER" id="PTHR43311:SF1">
    <property type="entry name" value="GLUTAMYL-Q TRNA(ASP) SYNTHETASE"/>
    <property type="match status" value="1"/>
</dbReference>
<feature type="binding site" evidence="7">
    <location>
        <begin position="15"/>
        <end position="19"/>
    </location>
    <ligand>
        <name>L-glutamate</name>
        <dbReference type="ChEBI" id="CHEBI:29985"/>
    </ligand>
</feature>
<feature type="short sequence motif" description="'KMSKS' region" evidence="7">
    <location>
        <begin position="243"/>
        <end position="247"/>
    </location>
</feature>
<feature type="short sequence motif" description="'HIGH' region" evidence="7">
    <location>
        <begin position="18"/>
        <end position="28"/>
    </location>
</feature>
<evidence type="ECO:0000256" key="2">
    <source>
        <dbReference type="ARBA" id="ARBA00022723"/>
    </source>
</evidence>
<dbReference type="HAMAP" id="MF_01428">
    <property type="entry name" value="Glu_Q_tRNA_synth"/>
    <property type="match status" value="1"/>
</dbReference>
<keyword evidence="1 7" id="KW-0436">Ligase</keyword>
<feature type="binding site" evidence="7">
    <location>
        <position position="130"/>
    </location>
    <ligand>
        <name>Zn(2+)</name>
        <dbReference type="ChEBI" id="CHEBI:29105"/>
    </ligand>
</feature>
<name>A0A7W9PCR1_9NOCA</name>
<keyword evidence="5 7" id="KW-0067">ATP-binding</keyword>
<keyword evidence="4 7" id="KW-0862">Zinc</keyword>
<dbReference type="EC" id="6.1.1.-" evidence="7"/>
<evidence type="ECO:0000259" key="10">
    <source>
        <dbReference type="Pfam" id="PF00749"/>
    </source>
</evidence>
<dbReference type="EMBL" id="JACHIT010000001">
    <property type="protein sequence ID" value="MBB5913555.1"/>
    <property type="molecule type" value="Genomic_DNA"/>
</dbReference>
<feature type="binding site" evidence="7">
    <location>
        <position position="246"/>
    </location>
    <ligand>
        <name>ATP</name>
        <dbReference type="ChEBI" id="CHEBI:30616"/>
    </ligand>
</feature>
<keyword evidence="12" id="KW-1185">Reference proteome</keyword>
<dbReference type="InterPro" id="IPR014729">
    <property type="entry name" value="Rossmann-like_a/b/a_fold"/>
</dbReference>
<feature type="binding site" evidence="7">
    <location>
        <position position="105"/>
    </location>
    <ligand>
        <name>Zn(2+)</name>
        <dbReference type="ChEBI" id="CHEBI:29105"/>
    </ligand>
</feature>
<dbReference type="Pfam" id="PF00749">
    <property type="entry name" value="tRNA-synt_1c"/>
    <property type="match status" value="1"/>
</dbReference>
<evidence type="ECO:0000313" key="11">
    <source>
        <dbReference type="EMBL" id="MBB5913555.1"/>
    </source>
</evidence>
<dbReference type="GO" id="GO:0004818">
    <property type="term" value="F:glutamate-tRNA ligase activity"/>
    <property type="evidence" value="ECO:0007669"/>
    <property type="project" value="TreeGrafter"/>
</dbReference>
<dbReference type="GO" id="GO:0005829">
    <property type="term" value="C:cytosol"/>
    <property type="evidence" value="ECO:0007669"/>
    <property type="project" value="TreeGrafter"/>
</dbReference>
<evidence type="ECO:0000256" key="5">
    <source>
        <dbReference type="ARBA" id="ARBA00022840"/>
    </source>
</evidence>
<gene>
    <name evidence="7" type="primary">gluQ</name>
    <name evidence="11" type="ORF">BJY24_002422</name>
</gene>
<dbReference type="Gene3D" id="3.40.50.620">
    <property type="entry name" value="HUPs"/>
    <property type="match status" value="1"/>
</dbReference>
<feature type="region of interest" description="Disordered" evidence="9">
    <location>
        <begin position="1"/>
        <end position="21"/>
    </location>
</feature>
<dbReference type="GO" id="GO:0005524">
    <property type="term" value="F:ATP binding"/>
    <property type="evidence" value="ECO:0007669"/>
    <property type="project" value="UniProtKB-KW"/>
</dbReference>
<feature type="binding site" evidence="7">
    <location>
        <position position="107"/>
    </location>
    <ligand>
        <name>Zn(2+)</name>
        <dbReference type="ChEBI" id="CHEBI:29105"/>
    </ligand>
</feature>
<dbReference type="AlphaFoldDB" id="A0A7W9PCR1"/>
<dbReference type="NCBIfam" id="NF004315">
    <property type="entry name" value="PRK05710.1-4"/>
    <property type="match status" value="1"/>
</dbReference>
<dbReference type="GO" id="GO:0006400">
    <property type="term" value="P:tRNA modification"/>
    <property type="evidence" value="ECO:0007669"/>
    <property type="project" value="InterPro"/>
</dbReference>
<dbReference type="SUPFAM" id="SSF52374">
    <property type="entry name" value="Nucleotidylyl transferase"/>
    <property type="match status" value="1"/>
</dbReference>
<reference evidence="11 12" key="1">
    <citation type="submission" date="2020-08" db="EMBL/GenBank/DDBJ databases">
        <title>Sequencing the genomes of 1000 actinobacteria strains.</title>
        <authorList>
            <person name="Klenk H.-P."/>
        </authorList>
    </citation>
    <scope>NUCLEOTIDE SEQUENCE [LARGE SCALE GENOMIC DNA]</scope>
    <source>
        <strain evidence="11 12">DSM 43582</strain>
    </source>
</reference>
<evidence type="ECO:0000256" key="8">
    <source>
        <dbReference type="RuleBase" id="RU363037"/>
    </source>
</evidence>
<dbReference type="InterPro" id="IPR022380">
    <property type="entry name" value="Glu-Q_tRNA(Asp)_Synthase"/>
</dbReference>
<dbReference type="NCBIfam" id="NF004314">
    <property type="entry name" value="PRK05710.1-3"/>
    <property type="match status" value="1"/>
</dbReference>
<evidence type="ECO:0000256" key="1">
    <source>
        <dbReference type="ARBA" id="ARBA00022598"/>
    </source>
</evidence>
<dbReference type="PANTHER" id="PTHR43311">
    <property type="entry name" value="GLUTAMATE--TRNA LIGASE"/>
    <property type="match status" value="1"/>
</dbReference>
<comment type="caution">
    <text evidence="11">The sequence shown here is derived from an EMBL/GenBank/DDBJ whole genome shotgun (WGS) entry which is preliminary data.</text>
</comment>
<dbReference type="InterPro" id="IPR020058">
    <property type="entry name" value="Glu/Gln-tRNA-synth_Ib_cat-dom"/>
</dbReference>
<evidence type="ECO:0000313" key="12">
    <source>
        <dbReference type="Proteomes" id="UP000540412"/>
    </source>
</evidence>
<evidence type="ECO:0000256" key="3">
    <source>
        <dbReference type="ARBA" id="ARBA00022741"/>
    </source>
</evidence>
<comment type="function">
    <text evidence="7">Catalyzes the tRNA-independent activation of glutamate in presence of ATP and the subsequent transfer of glutamate onto a tRNA(Asp). Glutamate is transferred on the 2-amino-5-(4,5-dihydroxy-2-cyclopenten-1-yl) moiety of the queuosine in the wobble position of the QUC anticodon.</text>
</comment>
<comment type="cofactor">
    <cofactor evidence="7">
        <name>Zn(2+)</name>
        <dbReference type="ChEBI" id="CHEBI:29105"/>
    </cofactor>
    <text evidence="7">Binds 1 zinc ion per subunit.</text>
</comment>
<dbReference type="PRINTS" id="PR00987">
    <property type="entry name" value="TRNASYNTHGLU"/>
</dbReference>
<comment type="similarity">
    <text evidence="7">Belongs to the class-I aminoacyl-tRNA synthetase family. GluQ subfamily.</text>
</comment>
<dbReference type="InterPro" id="IPR049940">
    <property type="entry name" value="GluQ/Sye"/>
</dbReference>